<evidence type="ECO:0000256" key="3">
    <source>
        <dbReference type="ARBA" id="ARBA00023163"/>
    </source>
</evidence>
<feature type="transmembrane region" description="Helical" evidence="4">
    <location>
        <begin position="6"/>
        <end position="28"/>
    </location>
</feature>
<dbReference type="PANTHER" id="PTHR43280">
    <property type="entry name" value="ARAC-FAMILY TRANSCRIPTIONAL REGULATOR"/>
    <property type="match status" value="1"/>
</dbReference>
<name>A0ABW5LBC6_9FLAO</name>
<keyword evidence="4" id="KW-1133">Transmembrane helix</keyword>
<dbReference type="PANTHER" id="PTHR43280:SF29">
    <property type="entry name" value="ARAC-FAMILY TRANSCRIPTIONAL REGULATOR"/>
    <property type="match status" value="1"/>
</dbReference>
<dbReference type="SMART" id="SM00342">
    <property type="entry name" value="HTH_ARAC"/>
    <property type="match status" value="1"/>
</dbReference>
<dbReference type="InterPro" id="IPR009057">
    <property type="entry name" value="Homeodomain-like_sf"/>
</dbReference>
<sequence>MNYVTQILFFFGAIGVFNSFIISVYILFNKTFATLSSKLFGLFLLVVSLRILKSLFYAFSTEEPIWFLQSGPGFFLLIGPLFFSYVISLIRPNSFWVKHWKYHIASWFSAIVLLLIFIPFSTYNELNKVVVLPIINFQWLAFIVLSVIYLKVSSKNSVASALQIKWLLSLTVATVIIWSSYAFIPFEYFVSGSIIYSILFYGFFLFFLIKKKMVSKVFKRVKSNNTSTHSEKNDLLIRQLHQYMLDERLFANPDLKLSVVAKKLDISAHELSKLINDNLNKNFTDFINEYRIEEAKLLITNNSLYTIEAIGNQSGFNSKSAFYKAFKKVTNTTPAKFKEQQ</sequence>
<dbReference type="InterPro" id="IPR018062">
    <property type="entry name" value="HTH_AraC-typ_CS"/>
</dbReference>
<feature type="transmembrane region" description="Helical" evidence="4">
    <location>
        <begin position="129"/>
        <end position="152"/>
    </location>
</feature>
<evidence type="ECO:0000259" key="5">
    <source>
        <dbReference type="PROSITE" id="PS01124"/>
    </source>
</evidence>
<keyword evidence="4" id="KW-0472">Membrane</keyword>
<keyword evidence="7" id="KW-1185">Reference proteome</keyword>
<gene>
    <name evidence="6" type="ORF">ACFSR1_02080</name>
</gene>
<feature type="transmembrane region" description="Helical" evidence="4">
    <location>
        <begin position="65"/>
        <end position="90"/>
    </location>
</feature>
<feature type="domain" description="HTH araC/xylS-type" evidence="5">
    <location>
        <begin position="238"/>
        <end position="340"/>
    </location>
</feature>
<evidence type="ECO:0000256" key="4">
    <source>
        <dbReference type="SAM" id="Phobius"/>
    </source>
</evidence>
<comment type="caution">
    <text evidence="6">The sequence shown here is derived from an EMBL/GenBank/DDBJ whole genome shotgun (WGS) entry which is preliminary data.</text>
</comment>
<keyword evidence="1" id="KW-0805">Transcription regulation</keyword>
<dbReference type="EMBL" id="JBHULE010000002">
    <property type="protein sequence ID" value="MFD2561439.1"/>
    <property type="molecule type" value="Genomic_DNA"/>
</dbReference>
<keyword evidence="4" id="KW-0812">Transmembrane</keyword>
<dbReference type="SUPFAM" id="SSF46689">
    <property type="entry name" value="Homeodomain-like"/>
    <property type="match status" value="1"/>
</dbReference>
<evidence type="ECO:0000256" key="1">
    <source>
        <dbReference type="ARBA" id="ARBA00023015"/>
    </source>
</evidence>
<reference evidence="7" key="1">
    <citation type="journal article" date="2019" name="Int. J. Syst. Evol. Microbiol.">
        <title>The Global Catalogue of Microorganisms (GCM) 10K type strain sequencing project: providing services to taxonomists for standard genome sequencing and annotation.</title>
        <authorList>
            <consortium name="The Broad Institute Genomics Platform"/>
            <consortium name="The Broad Institute Genome Sequencing Center for Infectious Disease"/>
            <person name="Wu L."/>
            <person name="Ma J."/>
        </authorList>
    </citation>
    <scope>NUCLEOTIDE SEQUENCE [LARGE SCALE GENOMIC DNA]</scope>
    <source>
        <strain evidence="7">KCTC 52274</strain>
    </source>
</reference>
<keyword evidence="2" id="KW-0238">DNA-binding</keyword>
<protein>
    <submittedName>
        <fullName evidence="6">Helix-turn-helix domain-containing protein</fullName>
    </submittedName>
</protein>
<dbReference type="Gene3D" id="1.10.10.60">
    <property type="entry name" value="Homeodomain-like"/>
    <property type="match status" value="2"/>
</dbReference>
<organism evidence="6 7">
    <name type="scientific">Aquimarina rubra</name>
    <dbReference type="NCBI Taxonomy" id="1920033"/>
    <lineage>
        <taxon>Bacteria</taxon>
        <taxon>Pseudomonadati</taxon>
        <taxon>Bacteroidota</taxon>
        <taxon>Flavobacteriia</taxon>
        <taxon>Flavobacteriales</taxon>
        <taxon>Flavobacteriaceae</taxon>
        <taxon>Aquimarina</taxon>
    </lineage>
</organism>
<dbReference type="RefSeq" id="WP_378289139.1">
    <property type="nucleotide sequence ID" value="NZ_JBHULE010000002.1"/>
</dbReference>
<dbReference type="PROSITE" id="PS01124">
    <property type="entry name" value="HTH_ARAC_FAMILY_2"/>
    <property type="match status" value="1"/>
</dbReference>
<dbReference type="InterPro" id="IPR018060">
    <property type="entry name" value="HTH_AraC"/>
</dbReference>
<dbReference type="PROSITE" id="PS00041">
    <property type="entry name" value="HTH_ARAC_FAMILY_1"/>
    <property type="match status" value="1"/>
</dbReference>
<evidence type="ECO:0000313" key="6">
    <source>
        <dbReference type="EMBL" id="MFD2561439.1"/>
    </source>
</evidence>
<feature type="transmembrane region" description="Helical" evidence="4">
    <location>
        <begin position="190"/>
        <end position="209"/>
    </location>
</feature>
<feature type="transmembrane region" description="Helical" evidence="4">
    <location>
        <begin position="40"/>
        <end position="59"/>
    </location>
</feature>
<dbReference type="Proteomes" id="UP001597319">
    <property type="component" value="Unassembled WGS sequence"/>
</dbReference>
<feature type="transmembrane region" description="Helical" evidence="4">
    <location>
        <begin position="164"/>
        <end position="184"/>
    </location>
</feature>
<proteinExistence type="predicted"/>
<accession>A0ABW5LBC6</accession>
<evidence type="ECO:0000256" key="2">
    <source>
        <dbReference type="ARBA" id="ARBA00023125"/>
    </source>
</evidence>
<keyword evidence="3" id="KW-0804">Transcription</keyword>
<feature type="transmembrane region" description="Helical" evidence="4">
    <location>
        <begin position="102"/>
        <end position="123"/>
    </location>
</feature>
<evidence type="ECO:0000313" key="7">
    <source>
        <dbReference type="Proteomes" id="UP001597319"/>
    </source>
</evidence>
<dbReference type="Pfam" id="PF12833">
    <property type="entry name" value="HTH_18"/>
    <property type="match status" value="1"/>
</dbReference>